<gene>
    <name evidence="14" type="ORF">D9C73_019597</name>
</gene>
<dbReference type="SMART" id="SM00050">
    <property type="entry name" value="DISIN"/>
    <property type="match status" value="1"/>
</dbReference>
<dbReference type="InterPro" id="IPR006586">
    <property type="entry name" value="ADAM_Cys-rich"/>
</dbReference>
<dbReference type="InterPro" id="IPR024079">
    <property type="entry name" value="MetalloPept_cat_dom_sf"/>
</dbReference>
<keyword evidence="8" id="KW-0862">Zinc</keyword>
<feature type="region of interest" description="Disordered" evidence="9">
    <location>
        <begin position="1333"/>
        <end position="1356"/>
    </location>
</feature>
<comment type="caution">
    <text evidence="7">Lacks conserved residue(s) required for the propagation of feature annotation.</text>
</comment>
<evidence type="ECO:0000256" key="7">
    <source>
        <dbReference type="PROSITE-ProRule" id="PRU00076"/>
    </source>
</evidence>
<dbReference type="PRINTS" id="PR00289">
    <property type="entry name" value="DISINTEGRIN"/>
</dbReference>
<keyword evidence="7" id="KW-0245">EGF-like domain</keyword>
<feature type="region of interest" description="Disordered" evidence="9">
    <location>
        <begin position="114"/>
        <end position="134"/>
    </location>
</feature>
<dbReference type="InterPro" id="IPR001590">
    <property type="entry name" value="Peptidase_M12B"/>
</dbReference>
<evidence type="ECO:0000313" key="14">
    <source>
        <dbReference type="EMBL" id="TKS85745.1"/>
    </source>
</evidence>
<feature type="transmembrane region" description="Helical" evidence="10">
    <location>
        <begin position="1281"/>
        <end position="1302"/>
    </location>
</feature>
<evidence type="ECO:0000259" key="13">
    <source>
        <dbReference type="PROSITE" id="PS50215"/>
    </source>
</evidence>
<feature type="disulfide bond" evidence="7">
    <location>
        <begin position="1234"/>
        <end position="1243"/>
    </location>
</feature>
<organism evidence="14 15">
    <name type="scientific">Collichthys lucidus</name>
    <name type="common">Big head croaker</name>
    <name type="synonym">Sciaena lucida</name>
    <dbReference type="NCBI Taxonomy" id="240159"/>
    <lineage>
        <taxon>Eukaryota</taxon>
        <taxon>Metazoa</taxon>
        <taxon>Chordata</taxon>
        <taxon>Craniata</taxon>
        <taxon>Vertebrata</taxon>
        <taxon>Euteleostomi</taxon>
        <taxon>Actinopterygii</taxon>
        <taxon>Neopterygii</taxon>
        <taxon>Teleostei</taxon>
        <taxon>Neoteleostei</taxon>
        <taxon>Acanthomorphata</taxon>
        <taxon>Eupercaria</taxon>
        <taxon>Sciaenidae</taxon>
        <taxon>Collichthys</taxon>
    </lineage>
</organism>
<evidence type="ECO:0000256" key="3">
    <source>
        <dbReference type="ARBA" id="ARBA00022989"/>
    </source>
</evidence>
<dbReference type="InterPro" id="IPR002870">
    <property type="entry name" value="Peptidase_M12B_N"/>
</dbReference>
<dbReference type="Pfam" id="PF01562">
    <property type="entry name" value="Pep_M12B_propep"/>
    <property type="match status" value="1"/>
</dbReference>
<keyword evidence="3 10" id="KW-1133">Transmembrane helix</keyword>
<feature type="binding site" evidence="8">
    <location>
        <position position="691"/>
    </location>
    <ligand>
        <name>Zn(2+)</name>
        <dbReference type="ChEBI" id="CHEBI:29105"/>
        <note>catalytic</note>
    </ligand>
</feature>
<dbReference type="FunFam" id="3.40.390.10:FF:000002">
    <property type="entry name" value="Disintegrin and metalloproteinase domain-containing protein 22"/>
    <property type="match status" value="1"/>
</dbReference>
<dbReference type="EMBL" id="CM014094">
    <property type="protein sequence ID" value="TKS85745.1"/>
    <property type="molecule type" value="Genomic_DNA"/>
</dbReference>
<feature type="disulfide bond" evidence="7">
    <location>
        <begin position="1216"/>
        <end position="1226"/>
    </location>
</feature>
<dbReference type="PROSITE" id="PS50026">
    <property type="entry name" value="EGF_3"/>
    <property type="match status" value="1"/>
</dbReference>
<dbReference type="Proteomes" id="UP000298787">
    <property type="component" value="Chromosome 17"/>
</dbReference>
<keyword evidence="8" id="KW-0479">Metal-binding</keyword>
<dbReference type="InterPro" id="IPR018358">
    <property type="entry name" value="Disintegrin_CS"/>
</dbReference>
<evidence type="ECO:0000256" key="2">
    <source>
        <dbReference type="ARBA" id="ARBA00022692"/>
    </source>
</evidence>
<keyword evidence="14" id="KW-0401">Integrin</keyword>
<evidence type="ECO:0000259" key="12">
    <source>
        <dbReference type="PROSITE" id="PS50214"/>
    </source>
</evidence>
<proteinExistence type="predicted"/>
<evidence type="ECO:0000259" key="11">
    <source>
        <dbReference type="PROSITE" id="PS50026"/>
    </source>
</evidence>
<feature type="disulfide bond" evidence="6">
    <location>
        <begin position="998"/>
        <end position="1018"/>
    </location>
</feature>
<dbReference type="SUPFAM" id="SSF57552">
    <property type="entry name" value="Blood coagulation inhibitor (disintegrin)"/>
    <property type="match status" value="1"/>
</dbReference>
<sequence length="1457" mass="161410">MIREREKKDVRGETVRNLDVRKQQSCRPPPDRRQSVMGMIDEGAFFSPTFGAASLFKQPKRNRETDIWRVWATVSAQGNRRHRLFEDVRKAVPLWVCNIHRASQEARWAAYNTDMLGNSPDEPKQRGEANKPERYETTVPLLLKGTERRPLWQLAAGSHPASLQLLVRAEGEQLILSLEKNDDLSISCESSFTSPRPESTLPFPSGLFPVRPDVSSDIASPVQPTLNRSLPLSLPPTLSTCMLLFAPSSSSVTMQPETLSKPPVGERWTSGCCLVPTHVYLDFSAKSLCDFTLDAKAFCSACHNQFTHYYKLMHYATLRIPTFILWYVSYTVIQSPFTVCCEVIWGMSTIQCGYLQYISVINMSVRRADHQKSPLPPRREKSHDLTVTCHYFLSTHIYYLSLDSQSSLVTSQAVLMEIIRGLFASHYTETHYQEDGSAVTSPHNFTNNCYYHGEVQAHPNSDVTLSTCSGLRGFIALENKTFIIEPMSGHDNDAHFIYRVQELRLTPGDCGHGFNMSSVAPESHIKNPFQSFHTRHKRHAQKTTKYVELIIVADNREFQKQGRDVEKVKQRLAEIANYVDKFYRALDIRVALVGLEVWSDSDKCPITQDPFSTLHEFLDWRKVKLLPQKPHDNAQLISGVYFQGTTIGMAPIMSMCTAEQSGGIVMDHSENPLGAAVTLAHELGHNFGMNHDTPERGCGCRMTVDRGGCIMTPSTGRATGDLCQNNERKFEGQRRGTEVYMDILMGGCLLEVELRIASHERGEKAQKSFSVFMCVTGQKDEAQQVAVAWLSPRDPFHSTSRLTFPPPLNSATPHAEMIRVTGIIYPGHIAVDPGKAASAAWYPFPTVFSTCSKKDLAASLEKGVGMCLYNMPEVKVLYGGQKCGNGYVEEGEECDCGEPEQPADLVIASTIFATKGLSNPIPAPAIDTLIVNYIKSELKILTCTLPTAAPDFHLSSSASQECMNPCCNATTCTLKGDAVCAHGQCCEDCRLKLAGTLCRESSNSCDLPEFCTGANPHCPANVYLHDGHTCHNVEGYCYNGICQTHEQQCITLWGAGKSMTTNKLGCVHNYHFYTGILHFILMIIFLYFPHLSLRVGAKPAPGICFERVNSAGDPYGNCGKDSKGSFAKCDARDAKCGKIQCQGGANRPVIGTNAVSIETNIPLQEGGRILCRGTHVYLGDDMPDPGLVLAGTKCGDDMVCLNRQCQNVSVFGVHECFGKCNGRGVCNNKKNCHCEAHWAPPFCEKSGFGGSIDSGPMRLADVRVCVLMCVLSYVASADSVAISVAILVTLVSLLVTTVIVFLKRKTLLRLLFSNKKSTLEKLRSVEANRPTSPIRTQSMYRPTPQRKPPPKPSGANIYKPFTNLQPKPRFRVTTLPGLLTKQDDCTAVKPKQKGNATSGSDMMQQPIMSGCDEKSCNACRCSWTSRLTRFCSEQLESIRVDEEVSMYNIHSFSVTRL</sequence>
<feature type="domain" description="EGF-like" evidence="11">
    <location>
        <begin position="1212"/>
        <end position="1244"/>
    </location>
</feature>
<dbReference type="GO" id="GO:0016020">
    <property type="term" value="C:membrane"/>
    <property type="evidence" value="ECO:0007669"/>
    <property type="project" value="UniProtKB-SubCell"/>
</dbReference>
<evidence type="ECO:0000313" key="15">
    <source>
        <dbReference type="Proteomes" id="UP000298787"/>
    </source>
</evidence>
<dbReference type="CDD" id="cd04269">
    <property type="entry name" value="ZnMc_adamalysin_II_like"/>
    <property type="match status" value="1"/>
</dbReference>
<dbReference type="GO" id="GO:0004222">
    <property type="term" value="F:metalloendopeptidase activity"/>
    <property type="evidence" value="ECO:0007669"/>
    <property type="project" value="InterPro"/>
</dbReference>
<evidence type="ECO:0000256" key="4">
    <source>
        <dbReference type="ARBA" id="ARBA00023136"/>
    </source>
</evidence>
<name>A0A4U5VFK8_COLLU</name>
<dbReference type="SUPFAM" id="SSF55486">
    <property type="entry name" value="Metalloproteases ('zincins'), catalytic domain"/>
    <property type="match status" value="1"/>
</dbReference>
<dbReference type="GO" id="GO:0007229">
    <property type="term" value="P:integrin-mediated signaling pathway"/>
    <property type="evidence" value="ECO:0007669"/>
    <property type="project" value="UniProtKB-KW"/>
</dbReference>
<dbReference type="Gene3D" id="4.10.70.10">
    <property type="entry name" value="Disintegrin domain"/>
    <property type="match status" value="1"/>
</dbReference>
<dbReference type="PROSITE" id="PS50214">
    <property type="entry name" value="DISINTEGRIN_2"/>
    <property type="match status" value="1"/>
</dbReference>
<dbReference type="PROSITE" id="PS00427">
    <property type="entry name" value="DISINTEGRIN_1"/>
    <property type="match status" value="1"/>
</dbReference>
<keyword evidence="4 10" id="KW-0472">Membrane</keyword>
<feature type="domain" description="Peptidase M12B" evidence="13">
    <location>
        <begin position="545"/>
        <end position="872"/>
    </location>
</feature>
<evidence type="ECO:0000256" key="6">
    <source>
        <dbReference type="PROSITE-ProRule" id="PRU00068"/>
    </source>
</evidence>
<dbReference type="PROSITE" id="PS50215">
    <property type="entry name" value="ADAM_MEPRO"/>
    <property type="match status" value="1"/>
</dbReference>
<evidence type="ECO:0000256" key="1">
    <source>
        <dbReference type="ARBA" id="ARBA00004479"/>
    </source>
</evidence>
<evidence type="ECO:0000256" key="9">
    <source>
        <dbReference type="SAM" id="MobiDB-lite"/>
    </source>
</evidence>
<feature type="transmembrane region" description="Helical" evidence="10">
    <location>
        <begin position="1070"/>
        <end position="1088"/>
    </location>
</feature>
<dbReference type="InterPro" id="IPR001762">
    <property type="entry name" value="Disintegrin_dom"/>
</dbReference>
<accession>A0A4U5VFK8</accession>
<keyword evidence="2 10" id="KW-0812">Transmembrane</keyword>
<feature type="active site" evidence="8">
    <location>
        <position position="682"/>
    </location>
</feature>
<dbReference type="Gene3D" id="3.40.390.10">
    <property type="entry name" value="Collagenase (Catalytic Domain)"/>
    <property type="match status" value="1"/>
</dbReference>
<protein>
    <submittedName>
        <fullName evidence="14">Disintegrin and metalloproteinase domain-containing protein 12</fullName>
    </submittedName>
</protein>
<dbReference type="InterPro" id="IPR000742">
    <property type="entry name" value="EGF"/>
</dbReference>
<dbReference type="Pfam" id="PF08516">
    <property type="entry name" value="ADAM_CR"/>
    <property type="match status" value="2"/>
</dbReference>
<keyword evidence="5 7" id="KW-1015">Disulfide bond</keyword>
<feature type="compositionally biased region" description="Basic and acidic residues" evidence="9">
    <location>
        <begin position="121"/>
        <end position="134"/>
    </location>
</feature>
<dbReference type="Pfam" id="PF00200">
    <property type="entry name" value="Disintegrin"/>
    <property type="match status" value="1"/>
</dbReference>
<feature type="binding site" evidence="8">
    <location>
        <position position="685"/>
    </location>
    <ligand>
        <name>Zn(2+)</name>
        <dbReference type="ChEBI" id="CHEBI:29105"/>
        <note>catalytic</note>
    </ligand>
</feature>
<dbReference type="PANTHER" id="PTHR11905">
    <property type="entry name" value="ADAM A DISINTEGRIN AND METALLOPROTEASE DOMAIN"/>
    <property type="match status" value="1"/>
</dbReference>
<dbReference type="GO" id="GO:0006508">
    <property type="term" value="P:proteolysis"/>
    <property type="evidence" value="ECO:0007669"/>
    <property type="project" value="InterPro"/>
</dbReference>
<reference evidence="14 15" key="1">
    <citation type="submission" date="2019-01" db="EMBL/GenBank/DDBJ databases">
        <title>Genome Assembly of Collichthys lucidus.</title>
        <authorList>
            <person name="Cai M."/>
            <person name="Xiao S."/>
        </authorList>
    </citation>
    <scope>NUCLEOTIDE SEQUENCE [LARGE SCALE GENOMIC DNA]</scope>
    <source>
        <strain evidence="14">JT15FE1705JMU</strain>
        <tissue evidence="14">Muscle</tissue>
    </source>
</reference>
<feature type="domain" description="Disintegrin" evidence="12">
    <location>
        <begin position="880"/>
        <end position="1026"/>
    </location>
</feature>
<evidence type="ECO:0000256" key="10">
    <source>
        <dbReference type="SAM" id="Phobius"/>
    </source>
</evidence>
<dbReference type="STRING" id="240159.A0A4U5VFK8"/>
<evidence type="ECO:0000256" key="8">
    <source>
        <dbReference type="PROSITE-ProRule" id="PRU00276"/>
    </source>
</evidence>
<dbReference type="InterPro" id="IPR034027">
    <property type="entry name" value="Reprolysin_adamalysin"/>
</dbReference>
<dbReference type="SMART" id="SM00608">
    <property type="entry name" value="ACR"/>
    <property type="match status" value="1"/>
</dbReference>
<dbReference type="GO" id="GO:0046872">
    <property type="term" value="F:metal ion binding"/>
    <property type="evidence" value="ECO:0007669"/>
    <property type="project" value="UniProtKB-KW"/>
</dbReference>
<feature type="binding site" evidence="8">
    <location>
        <position position="681"/>
    </location>
    <ligand>
        <name>Zn(2+)</name>
        <dbReference type="ChEBI" id="CHEBI:29105"/>
        <note>catalytic</note>
    </ligand>
</feature>
<keyword evidence="15" id="KW-1185">Reference proteome</keyword>
<dbReference type="PANTHER" id="PTHR11905:SF112">
    <property type="entry name" value="DISINTEGRIN AND METALLOPROTEINASE DOMAIN-CONTAINING PROTEIN 12"/>
    <property type="match status" value="1"/>
</dbReference>
<dbReference type="Pfam" id="PF01421">
    <property type="entry name" value="Reprolysin"/>
    <property type="match status" value="1"/>
</dbReference>
<comment type="subcellular location">
    <subcellularLocation>
        <location evidence="1">Membrane</location>
        <topology evidence="1">Single-pass type I membrane protein</topology>
    </subcellularLocation>
</comment>
<evidence type="ECO:0000256" key="5">
    <source>
        <dbReference type="ARBA" id="ARBA00023157"/>
    </source>
</evidence>
<dbReference type="InterPro" id="IPR036436">
    <property type="entry name" value="Disintegrin_dom_sf"/>
</dbReference>